<dbReference type="InterPro" id="IPR011659">
    <property type="entry name" value="WD40"/>
</dbReference>
<feature type="region of interest" description="Disordered" evidence="1">
    <location>
        <begin position="45"/>
        <end position="74"/>
    </location>
</feature>
<evidence type="ECO:0000256" key="1">
    <source>
        <dbReference type="SAM" id="MobiDB-lite"/>
    </source>
</evidence>
<organism evidence="3 4">
    <name type="scientific">Streptacidiphilus cavernicola</name>
    <dbReference type="NCBI Taxonomy" id="3342716"/>
    <lineage>
        <taxon>Bacteria</taxon>
        <taxon>Bacillati</taxon>
        <taxon>Actinomycetota</taxon>
        <taxon>Actinomycetes</taxon>
        <taxon>Kitasatosporales</taxon>
        <taxon>Streptomycetaceae</taxon>
        <taxon>Streptacidiphilus</taxon>
    </lineage>
</organism>
<dbReference type="SUPFAM" id="SSF69304">
    <property type="entry name" value="Tricorn protease N-terminal domain"/>
    <property type="match status" value="1"/>
</dbReference>
<dbReference type="EMBL" id="JBHEZZ010000001">
    <property type="protein sequence ID" value="MFC1399796.1"/>
    <property type="molecule type" value="Genomic_DNA"/>
</dbReference>
<evidence type="ECO:0000256" key="2">
    <source>
        <dbReference type="SAM" id="SignalP"/>
    </source>
</evidence>
<comment type="caution">
    <text evidence="3">The sequence shown here is derived from an EMBL/GenBank/DDBJ whole genome shotgun (WGS) entry which is preliminary data.</text>
</comment>
<gene>
    <name evidence="3" type="ORF">ACEZDJ_00620</name>
</gene>
<name>A0ABV6UED7_9ACTN</name>
<dbReference type="Gene3D" id="2.120.10.30">
    <property type="entry name" value="TolB, C-terminal domain"/>
    <property type="match status" value="2"/>
</dbReference>
<reference evidence="3 4" key="1">
    <citation type="submission" date="2024-09" db="EMBL/GenBank/DDBJ databases">
        <authorList>
            <person name="Lee S.D."/>
        </authorList>
    </citation>
    <scope>NUCLEOTIDE SEQUENCE [LARGE SCALE GENOMIC DNA]</scope>
    <source>
        <strain evidence="3 4">N1-5</strain>
    </source>
</reference>
<feature type="signal peptide" evidence="2">
    <location>
        <begin position="1"/>
        <end position="26"/>
    </location>
</feature>
<keyword evidence="4" id="KW-1185">Reference proteome</keyword>
<proteinExistence type="predicted"/>
<dbReference type="InterPro" id="IPR011042">
    <property type="entry name" value="6-blade_b-propeller_TolB-like"/>
</dbReference>
<dbReference type="RefSeq" id="WP_198037575.1">
    <property type="nucleotide sequence ID" value="NZ_JBHEZZ010000001.1"/>
</dbReference>
<feature type="chain" id="PRO_5045887624" evidence="2">
    <location>
        <begin position="27"/>
        <end position="692"/>
    </location>
</feature>
<dbReference type="Proteomes" id="UP001592528">
    <property type="component" value="Unassembled WGS sequence"/>
</dbReference>
<evidence type="ECO:0000313" key="3">
    <source>
        <dbReference type="EMBL" id="MFC1399796.1"/>
    </source>
</evidence>
<dbReference type="Pfam" id="PF07676">
    <property type="entry name" value="PD40"/>
    <property type="match status" value="2"/>
</dbReference>
<feature type="compositionally biased region" description="Polar residues" evidence="1">
    <location>
        <begin position="45"/>
        <end position="69"/>
    </location>
</feature>
<protein>
    <submittedName>
        <fullName evidence="3">PD40 domain-containing protein</fullName>
    </submittedName>
</protein>
<evidence type="ECO:0000313" key="4">
    <source>
        <dbReference type="Proteomes" id="UP001592528"/>
    </source>
</evidence>
<sequence length="692" mass="70226">MRAPFIPLIAAAVGLASFVVVPAARAASPGTPGLLAGAVSAASDTQTTATENPDGTDLYQATSAGTEGNQGEVPAWSPDGQWIAYQFASGGIEASHPDGTDRHGVSEDMAAGPVYSRDGTAIIFGCGVPTQGQYLCSTPASWNLDAEHGIENVTPWFGATTGADDSLPTVSATTGTVYFQHGSRTASAIWTDHGTHTPGPLIADAGQPDISPDGSTLLFVRKVSGYDQVFSQSATGGGVAVQLTSGAADHEVPKWTPDGLGLDYNLGAQTVATVPIGHHLVLATGADSVVPNGLFDVVQQPVGATVPAPFPPSPADTPGAASTFHPLNPTRVLDTRAGIGTGKPRSPLAAKATYGLLPSALPVPATATAVVLNVTVTQPKAAGFLSVYPGNMSRPTSSSLNWTAGETIPNQVVVPTAPNGGIDFYNGSIGTTHVVADVSGYFTADTTGGTYTATNPVRLLDTRIAVGVSGRTAVAPHGTVRLQVAGKGTVPSSGATAVVLNLTVTAPRSGGFLSVYPDGGKLPTASALNWSTGETIANHVTVPVGADGEVDLYNGSPGSVHIVADLYGYYSSSPAASAFHAIGPVRLLDTRQTQTAVAAHGKVVLDTEIGLVPSGATAVVLNVTVTDTRSGGYLTVFPYGVAQPNTSNLDWTAGETIPNLVTVRVVGGYVTFTNTGSGTVDVIVDLLGYYHA</sequence>
<keyword evidence="2" id="KW-0732">Signal</keyword>
<accession>A0ABV6UED7</accession>